<feature type="region of interest" description="Disordered" evidence="1">
    <location>
        <begin position="196"/>
        <end position="252"/>
    </location>
</feature>
<organism evidence="2 3">
    <name type="scientific">Trypanosoma conorhini</name>
    <dbReference type="NCBI Taxonomy" id="83891"/>
    <lineage>
        <taxon>Eukaryota</taxon>
        <taxon>Discoba</taxon>
        <taxon>Euglenozoa</taxon>
        <taxon>Kinetoplastea</taxon>
        <taxon>Metakinetoplastina</taxon>
        <taxon>Trypanosomatida</taxon>
        <taxon>Trypanosomatidae</taxon>
        <taxon>Trypanosoma</taxon>
    </lineage>
</organism>
<name>A0A422Q9G5_9TRYP</name>
<keyword evidence="3" id="KW-1185">Reference proteome</keyword>
<feature type="compositionally biased region" description="Polar residues" evidence="1">
    <location>
        <begin position="204"/>
        <end position="222"/>
    </location>
</feature>
<dbReference type="GeneID" id="40314967"/>
<sequence length="417" mass="47176">MDDDIQRFYMAWNGKNSAITPRQLFTEVYSRIQAMHGSACDMNDVAVFSLEYPRFAYKYGDRDLALNSYNNIASLFRYDLLPPECVYRFRIREDYDYTLQLISHGLKTARFRNLSFEVPGMAEMPGGMTDYYKTQKDDIRRQNKVFVEMWPAVAQECVKGKGGLQREDIRVRWDLLHPRKNPNPGATLQCRTPLKTRAHKPRSHSINGTVSKTNEGCVNTSGDAKKVKLKAKRNRSSDAAQEAKTPKEEEHDLQMTLRATATLHGEACAKKKASKVEIRSPPEWKGYVLERWRCLTVHEALGLHLRVIPSERLRLGQTVAVVPPLFEQTPSVVQAVLVDKSIVRRRRGGKAEGVGTMETEKGAEADTVVEWSAVARGLPLLSVRRCYEVPVVGVDVAAAAVDAFFEREWDKEKEAAG</sequence>
<dbReference type="EMBL" id="MKKU01000036">
    <property type="protein sequence ID" value="RNF26586.1"/>
    <property type="molecule type" value="Genomic_DNA"/>
</dbReference>
<evidence type="ECO:0000313" key="2">
    <source>
        <dbReference type="EMBL" id="RNF26586.1"/>
    </source>
</evidence>
<protein>
    <submittedName>
        <fullName evidence="2">Uncharacterized protein</fullName>
    </submittedName>
</protein>
<comment type="caution">
    <text evidence="2">The sequence shown here is derived from an EMBL/GenBank/DDBJ whole genome shotgun (WGS) entry which is preliminary data.</text>
</comment>
<evidence type="ECO:0000313" key="3">
    <source>
        <dbReference type="Proteomes" id="UP000284403"/>
    </source>
</evidence>
<dbReference type="Proteomes" id="UP000284403">
    <property type="component" value="Unassembled WGS sequence"/>
</dbReference>
<dbReference type="OrthoDB" id="278624at2759"/>
<accession>A0A422Q9G5</accession>
<dbReference type="RefSeq" id="XP_029231792.1">
    <property type="nucleotide sequence ID" value="XM_029368294.1"/>
</dbReference>
<evidence type="ECO:0000256" key="1">
    <source>
        <dbReference type="SAM" id="MobiDB-lite"/>
    </source>
</evidence>
<reference evidence="2 3" key="1">
    <citation type="journal article" date="2018" name="BMC Genomics">
        <title>Genomic comparison of Trypanosoma conorhini and Trypanosoma rangeli to Trypanosoma cruzi strains of high and low virulence.</title>
        <authorList>
            <person name="Bradwell K.R."/>
            <person name="Koparde V.N."/>
            <person name="Matveyev A.V."/>
            <person name="Serrano M.G."/>
            <person name="Alves J.M."/>
            <person name="Parikh H."/>
            <person name="Huang B."/>
            <person name="Lee V."/>
            <person name="Espinosa-Alvarez O."/>
            <person name="Ortiz P.A."/>
            <person name="Costa-Martins A.G."/>
            <person name="Teixeira M.M."/>
            <person name="Buck G.A."/>
        </authorList>
    </citation>
    <scope>NUCLEOTIDE SEQUENCE [LARGE SCALE GENOMIC DNA]</scope>
    <source>
        <strain evidence="2 3">025E</strain>
    </source>
</reference>
<proteinExistence type="predicted"/>
<gene>
    <name evidence="2" type="ORF">Tco025E_01356</name>
</gene>
<dbReference type="AlphaFoldDB" id="A0A422Q9G5"/>